<protein>
    <recommendedName>
        <fullName evidence="4">Carboxylic ester hydrolase</fullName>
        <ecNumber evidence="4">3.1.1.-</ecNumber>
    </recommendedName>
</protein>
<name>A0ABM0JPB3_APLCA</name>
<dbReference type="EC" id="3.1.1.-" evidence="4"/>
<feature type="signal peptide" evidence="4">
    <location>
        <begin position="1"/>
        <end position="33"/>
    </location>
</feature>
<organism evidence="7 8">
    <name type="scientific">Aplysia californica</name>
    <name type="common">California sea hare</name>
    <dbReference type="NCBI Taxonomy" id="6500"/>
    <lineage>
        <taxon>Eukaryota</taxon>
        <taxon>Metazoa</taxon>
        <taxon>Spiralia</taxon>
        <taxon>Lophotrochozoa</taxon>
        <taxon>Mollusca</taxon>
        <taxon>Gastropoda</taxon>
        <taxon>Heterobranchia</taxon>
        <taxon>Euthyneura</taxon>
        <taxon>Tectipleura</taxon>
        <taxon>Aplysiida</taxon>
        <taxon>Aplysioidea</taxon>
        <taxon>Aplysiidae</taxon>
        <taxon>Aplysia</taxon>
    </lineage>
</organism>
<dbReference type="InterPro" id="IPR051093">
    <property type="entry name" value="Neuroligin/BSAL"/>
</dbReference>
<keyword evidence="2 4" id="KW-0732">Signal</keyword>
<evidence type="ECO:0000313" key="8">
    <source>
        <dbReference type="RefSeq" id="XP_005098370.2"/>
    </source>
</evidence>
<reference evidence="8" key="1">
    <citation type="submission" date="2025-08" db="UniProtKB">
        <authorList>
            <consortium name="RefSeq"/>
        </authorList>
    </citation>
    <scope>IDENTIFICATION</scope>
</reference>
<dbReference type="GeneID" id="101851188"/>
<keyword evidence="5" id="KW-0472">Membrane</keyword>
<dbReference type="InterPro" id="IPR019819">
    <property type="entry name" value="Carboxylesterase_B_CS"/>
</dbReference>
<keyword evidence="3 4" id="KW-0378">Hydrolase</keyword>
<evidence type="ECO:0000259" key="6">
    <source>
        <dbReference type="Pfam" id="PF00135"/>
    </source>
</evidence>
<dbReference type="Pfam" id="PF00135">
    <property type="entry name" value="COesterase"/>
    <property type="match status" value="1"/>
</dbReference>
<proteinExistence type="inferred from homology"/>
<dbReference type="PROSITE" id="PS00941">
    <property type="entry name" value="CARBOXYLESTERASE_B_2"/>
    <property type="match status" value="1"/>
</dbReference>
<dbReference type="InterPro" id="IPR029058">
    <property type="entry name" value="AB_hydrolase_fold"/>
</dbReference>
<evidence type="ECO:0000256" key="2">
    <source>
        <dbReference type="ARBA" id="ARBA00022729"/>
    </source>
</evidence>
<feature type="chain" id="PRO_5044994496" description="Carboxylic ester hydrolase" evidence="4">
    <location>
        <begin position="34"/>
        <end position="604"/>
    </location>
</feature>
<feature type="transmembrane region" description="Helical" evidence="5">
    <location>
        <begin position="580"/>
        <end position="600"/>
    </location>
</feature>
<dbReference type="Proteomes" id="UP000694888">
    <property type="component" value="Unplaced"/>
</dbReference>
<comment type="similarity">
    <text evidence="1 4">Belongs to the type-B carboxylesterase/lipase family.</text>
</comment>
<dbReference type="PROSITE" id="PS00122">
    <property type="entry name" value="CARBOXYLESTERASE_B_1"/>
    <property type="match status" value="1"/>
</dbReference>
<keyword evidence="7" id="KW-1185">Reference proteome</keyword>
<accession>A0ABM0JPB3</accession>
<feature type="domain" description="Carboxylesterase type B" evidence="6">
    <location>
        <begin position="37"/>
        <end position="532"/>
    </location>
</feature>
<dbReference type="SUPFAM" id="SSF53474">
    <property type="entry name" value="alpha/beta-Hydrolases"/>
    <property type="match status" value="1"/>
</dbReference>
<dbReference type="RefSeq" id="XP_005098370.2">
    <property type="nucleotide sequence ID" value="XM_005098313.3"/>
</dbReference>
<gene>
    <name evidence="8" type="primary">LOC101851188</name>
</gene>
<evidence type="ECO:0000256" key="3">
    <source>
        <dbReference type="ARBA" id="ARBA00022801"/>
    </source>
</evidence>
<keyword evidence="5" id="KW-0812">Transmembrane</keyword>
<evidence type="ECO:0000256" key="4">
    <source>
        <dbReference type="RuleBase" id="RU361235"/>
    </source>
</evidence>
<dbReference type="Gene3D" id="3.40.50.1820">
    <property type="entry name" value="alpha/beta hydrolase"/>
    <property type="match status" value="1"/>
</dbReference>
<dbReference type="PANTHER" id="PTHR43903">
    <property type="entry name" value="NEUROLIGIN"/>
    <property type="match status" value="1"/>
</dbReference>
<evidence type="ECO:0000313" key="7">
    <source>
        <dbReference type="Proteomes" id="UP000694888"/>
    </source>
</evidence>
<sequence>MFPSLGRSSLKSSVLAVLCALAVLCMLTGHSLAQGQPHVIVNGSDVYGVVRQWEGQSYHAFLGIRYGQPPLGKLRFARSDLNPLPPVVNASRRGARCHPVIPDQHADEDCLFLNVFTPANRTARDSRAVLFYIHGGGNILGNADGGDAIPLVLGGDVIVVTVHYRLGPLGFLSTMTSDAPGNMGFWDQNLALTWLSRNIVSFGGDPRRVTVMGESAGGKATSLHTVSPHSRQLFARAVMDSGSIYGPSLYPWDPLEAGRRLATRMNCPTDRMDRMVECLRQRPAGQLSTEAYVMWPDMDTRLVLDLGWGAVVDDDFLPRNVDQRDTFHGEVIVSVNNNEGSLLAGWRLDLLESVIPGAWDRLSQCDQYSRHMVNQSLFQYFRSVPPESAIEATTERYINCTDDGHIDIVGAMNLYADQQYLAPALRYLQNHIAQGPAYFYYFDHDVPEHWGDNPIFRGANHAEDRRYLMGWTGPMTLDPATAHREEALSGVMMTYLANFMKTGNPNTPSPVPVTFPPYDQEKNSTYLHMNSDLLDPTRAASLVDSEFLPGRMGLWLEELPALMAPERHDPNNNNGDKLRLGISMGLAGLVMALVSCLFAVRRDR</sequence>
<evidence type="ECO:0000256" key="5">
    <source>
        <dbReference type="SAM" id="Phobius"/>
    </source>
</evidence>
<dbReference type="InterPro" id="IPR019826">
    <property type="entry name" value="Carboxylesterase_B_AS"/>
</dbReference>
<evidence type="ECO:0000256" key="1">
    <source>
        <dbReference type="ARBA" id="ARBA00005964"/>
    </source>
</evidence>
<dbReference type="InterPro" id="IPR002018">
    <property type="entry name" value="CarbesteraseB"/>
</dbReference>
<keyword evidence="5" id="KW-1133">Transmembrane helix</keyword>